<accession>A0A3Q3BMD9</accession>
<evidence type="ECO:0000256" key="3">
    <source>
        <dbReference type="ARBA" id="ARBA00022525"/>
    </source>
</evidence>
<evidence type="ECO:0000313" key="9">
    <source>
        <dbReference type="Proteomes" id="UP000264800"/>
    </source>
</evidence>
<organism evidence="8 9">
    <name type="scientific">Kryptolebias marmoratus</name>
    <name type="common">Mangrove killifish</name>
    <name type="synonym">Rivulus marmoratus</name>
    <dbReference type="NCBI Taxonomy" id="37003"/>
    <lineage>
        <taxon>Eukaryota</taxon>
        <taxon>Metazoa</taxon>
        <taxon>Chordata</taxon>
        <taxon>Craniata</taxon>
        <taxon>Vertebrata</taxon>
        <taxon>Euteleostomi</taxon>
        <taxon>Actinopterygii</taxon>
        <taxon>Neopterygii</taxon>
        <taxon>Teleostei</taxon>
        <taxon>Neoteleostei</taxon>
        <taxon>Acanthomorphata</taxon>
        <taxon>Ovalentaria</taxon>
        <taxon>Atherinomorphae</taxon>
        <taxon>Cyprinodontiformes</taxon>
        <taxon>Rivulidae</taxon>
        <taxon>Kryptolebias</taxon>
    </lineage>
</organism>
<feature type="region of interest" description="Disordered" evidence="6">
    <location>
        <begin position="217"/>
        <end position="238"/>
    </location>
</feature>
<protein>
    <submittedName>
        <fullName evidence="8">Tumor necrosis factor ligand superfamily member 13B-like</fullName>
    </submittedName>
</protein>
<dbReference type="STRING" id="37003.ENSKMAP00000026614"/>
<evidence type="ECO:0000313" key="8">
    <source>
        <dbReference type="Ensembl" id="ENSKMAP00000026614.1"/>
    </source>
</evidence>
<keyword evidence="5" id="KW-0325">Glycoprotein</keyword>
<dbReference type="InterPro" id="IPR051748">
    <property type="entry name" value="TNF_Ligand_Superfamily"/>
</dbReference>
<dbReference type="Ensembl" id="ENSKMAT00000026953.1">
    <property type="protein sequence ID" value="ENSKMAP00000026614.1"/>
    <property type="gene ID" value="ENSKMAG00000019754.1"/>
</dbReference>
<dbReference type="GeneTree" id="ENSGT00940000178635"/>
<proteinExistence type="predicted"/>
<reference evidence="8" key="1">
    <citation type="submission" date="2025-08" db="UniProtKB">
        <authorList>
            <consortium name="Ensembl"/>
        </authorList>
    </citation>
    <scope>IDENTIFICATION</scope>
</reference>
<dbReference type="OMA" id="LTAIMFC"/>
<name>A0A3Q3BMD9_KRYMA</name>
<evidence type="ECO:0000256" key="6">
    <source>
        <dbReference type="SAM" id="MobiDB-lite"/>
    </source>
</evidence>
<feature type="chain" id="PRO_5018643377" evidence="7">
    <location>
        <begin position="17"/>
        <end position="238"/>
    </location>
</feature>
<keyword evidence="4" id="KW-1015">Disulfide bond</keyword>
<evidence type="ECO:0000256" key="2">
    <source>
        <dbReference type="ARBA" id="ARBA00022514"/>
    </source>
</evidence>
<evidence type="ECO:0000256" key="5">
    <source>
        <dbReference type="ARBA" id="ARBA00023180"/>
    </source>
</evidence>
<dbReference type="Gene3D" id="2.60.120.40">
    <property type="match status" value="1"/>
</dbReference>
<dbReference type="InterPro" id="IPR008983">
    <property type="entry name" value="Tumour_necrosis_fac-like_dom"/>
</dbReference>
<evidence type="ECO:0000256" key="1">
    <source>
        <dbReference type="ARBA" id="ARBA00004613"/>
    </source>
</evidence>
<keyword evidence="9" id="KW-1185">Reference proteome</keyword>
<dbReference type="GO" id="GO:0005615">
    <property type="term" value="C:extracellular space"/>
    <property type="evidence" value="ECO:0007669"/>
    <property type="project" value="UniProtKB-KW"/>
</dbReference>
<evidence type="ECO:0000256" key="4">
    <source>
        <dbReference type="ARBA" id="ARBA00023157"/>
    </source>
</evidence>
<keyword evidence="3" id="KW-0964">Secreted</keyword>
<dbReference type="PANTHER" id="PTHR15151">
    <property type="entry name" value="PROTEIN EIGER"/>
    <property type="match status" value="1"/>
</dbReference>
<keyword evidence="2" id="KW-0202">Cytokine</keyword>
<evidence type="ECO:0000256" key="7">
    <source>
        <dbReference type="SAM" id="SignalP"/>
    </source>
</evidence>
<dbReference type="GO" id="GO:0030890">
    <property type="term" value="P:positive regulation of B cell proliferation"/>
    <property type="evidence" value="ECO:0007669"/>
    <property type="project" value="TreeGrafter"/>
</dbReference>
<dbReference type="GO" id="GO:0005125">
    <property type="term" value="F:cytokine activity"/>
    <property type="evidence" value="ECO:0007669"/>
    <property type="project" value="UniProtKB-KW"/>
</dbReference>
<dbReference type="PANTHER" id="PTHR15151:SF24">
    <property type="entry name" value="A PROLIFERATION-INDUCING LIGAND-LIKE PROTEIN-RELATED"/>
    <property type="match status" value="1"/>
</dbReference>
<comment type="subcellular location">
    <subcellularLocation>
        <location evidence="1">Secreted</location>
    </subcellularLocation>
</comment>
<feature type="signal peptide" evidence="7">
    <location>
        <begin position="1"/>
        <end position="16"/>
    </location>
</feature>
<dbReference type="AlphaFoldDB" id="A0A3Q3BMD9"/>
<keyword evidence="7" id="KW-0732">Signal</keyword>
<feature type="region of interest" description="Disordered" evidence="6">
    <location>
        <begin position="49"/>
        <end position="72"/>
    </location>
</feature>
<dbReference type="SUPFAM" id="SSF49842">
    <property type="entry name" value="TNF-like"/>
    <property type="match status" value="1"/>
</dbReference>
<reference evidence="8" key="2">
    <citation type="submission" date="2025-09" db="UniProtKB">
        <authorList>
            <consortium name="Ensembl"/>
        </authorList>
    </citation>
    <scope>IDENTIFICATION</scope>
</reference>
<sequence length="238" mass="26367">MLLNTFLSSLLVLVFCSSLLLLHRVGVLEGDFQKLQGDIVLQLNRQLSEGGDGKTARLSQTGEDVEPSAFQRAPSSLKASSRRVKREPSSCRAPISFLQLKANTNKQPERRGNITVIPWTVSVQRGNIISQRENRVVVQEDGYYLVFGQVLFESQSEVMGHVIQSWSSTEAGRSSAELLRCLQDMPDGAHGSTCYTTGQWGRPCCWGWLSSSAGGLMEARSPPPRRKKRLKLCVTQQS</sequence>
<dbReference type="Proteomes" id="UP000264800">
    <property type="component" value="Unplaced"/>
</dbReference>